<dbReference type="RefSeq" id="WP_120712812.1">
    <property type="nucleotide sequence ID" value="NZ_RBCJ01000003.1"/>
</dbReference>
<protein>
    <recommendedName>
        <fullName evidence="3">Gliding motility-associated C-terminal domain-containing protein</fullName>
    </recommendedName>
</protein>
<dbReference type="EMBL" id="RBCJ01000003">
    <property type="protein sequence ID" value="RKN80001.1"/>
    <property type="molecule type" value="Genomic_DNA"/>
</dbReference>
<dbReference type="SUPFAM" id="SSF82171">
    <property type="entry name" value="DPP6 N-terminal domain-like"/>
    <property type="match status" value="1"/>
</dbReference>
<dbReference type="AlphaFoldDB" id="A0A3B0C5D1"/>
<dbReference type="Proteomes" id="UP000276603">
    <property type="component" value="Unassembled WGS sequence"/>
</dbReference>
<evidence type="ECO:0000313" key="2">
    <source>
        <dbReference type="Proteomes" id="UP000276603"/>
    </source>
</evidence>
<dbReference type="NCBIfam" id="TIGR04131">
    <property type="entry name" value="Bac_Flav_CTERM"/>
    <property type="match status" value="1"/>
</dbReference>
<dbReference type="InterPro" id="IPR015943">
    <property type="entry name" value="WD40/YVTN_repeat-like_dom_sf"/>
</dbReference>
<gene>
    <name evidence="1" type="ORF">D7Z94_17290</name>
</gene>
<evidence type="ECO:0000313" key="1">
    <source>
        <dbReference type="EMBL" id="RKN80001.1"/>
    </source>
</evidence>
<evidence type="ECO:0008006" key="3">
    <source>
        <dbReference type="Google" id="ProtNLM"/>
    </source>
</evidence>
<proteinExistence type="predicted"/>
<accession>A0A3B0C5D1</accession>
<dbReference type="OrthoDB" id="9765926at2"/>
<keyword evidence="2" id="KW-1185">Reference proteome</keyword>
<sequence length="904" mass="100151">MNKTITFLLWLGITFPVFIFGQGETSNWYFGNGAGIVFNNDGSVSPITDGKLETFEGCATISDSSGNLLFYTDGITVYDRTHSVMENGRGLYGDPSSTQSALIVPAPSSPNIFYIFTVDTSTFENDPDNGLNYSVVDISRNNGNGAVVEKNINLLKDCSEKITAVVKECSDQSIWLMTLASENGTTGFFNTYHAFEVNANGVVTNPIRTTFSDLQIEDPRGYLKFSSDGTKMASAHMRFGLYIYDFDAETGKLSNQNRVSLPAPDNNPYGIEFSPNGKYLYVHASNDVQAAQGHTSSLFQLDMEAVDISDSRVVLDKRGVYRGALQLGSNGTIYRTLSESYFKGSSFLGVIHNPNGGGVGAEYVHNAIALNGKIGTQGLPPFIQSFFNKIELIQNEDGTTSSSLDLCEGEPFLLETENIPGAVYIWKKDGVIFQSPGVNSFQIDTANETHSGKYSLEILLPDPKECPILGESLINVHPLPPNDQLTLVQCDVDIGSSADGVTTINLGQVEPNSEYTYTFFETIQDRDTDNPIPDPERFVNTQAFDQTLYYQVTSALGCESFGELQLRIQSVDLAESAQMTYYACDDDPEDEILKGTFDLENFGRSNYPQNEVVFYRNLEDVTLEQNPLPNIHITEPTVIFARLENLNQCEDILEIQLQVNPSPSFSLPQVHLLCTDNPNLSITGPYGFDTYTWFKEEGDSQEVVSDNQQIDILEIGNYVLEVGYVYEVDGETLICINQKSFAVLPSNKAVVEDILIEDISENNTIQIMVSGDGDYEFSMDEASFQDEAFFEDVAPGFRTISIRDKNGCGRIEELVSVIGYPKFFTPNGDGINDFWQIIGVDNHFQTNTLVTIFNRYGKKVAQIVPNDNGWNGTYNAEALPASDYWFSAILEDGREFKGHFALKR</sequence>
<organism evidence="1 2">
    <name type="scientific">Ulvibacterium marinum</name>
    <dbReference type="NCBI Taxonomy" id="2419782"/>
    <lineage>
        <taxon>Bacteria</taxon>
        <taxon>Pseudomonadati</taxon>
        <taxon>Bacteroidota</taxon>
        <taxon>Flavobacteriia</taxon>
        <taxon>Flavobacteriales</taxon>
        <taxon>Flavobacteriaceae</taxon>
        <taxon>Ulvibacterium</taxon>
    </lineage>
</organism>
<name>A0A3B0C5D1_9FLAO</name>
<comment type="caution">
    <text evidence="1">The sequence shown here is derived from an EMBL/GenBank/DDBJ whole genome shotgun (WGS) entry which is preliminary data.</text>
</comment>
<dbReference type="Pfam" id="PF13585">
    <property type="entry name" value="CHU_C"/>
    <property type="match status" value="1"/>
</dbReference>
<reference evidence="1 2" key="1">
    <citation type="submission" date="2018-10" db="EMBL/GenBank/DDBJ databases">
        <title>Ulvibacterium marinum gen. nov., sp. nov., a novel marine bacterium of the family Flavobacteriaceae, isolated from a culture of the green alga Ulva prolifera.</title>
        <authorList>
            <person name="Zhang Z."/>
        </authorList>
    </citation>
    <scope>NUCLEOTIDE SEQUENCE [LARGE SCALE GENOMIC DNA]</scope>
    <source>
        <strain evidence="1 2">CCMM003</strain>
    </source>
</reference>
<dbReference type="Gene3D" id="2.130.10.10">
    <property type="entry name" value="YVTN repeat-like/Quinoprotein amine dehydrogenase"/>
    <property type="match status" value="1"/>
</dbReference>
<dbReference type="InterPro" id="IPR026341">
    <property type="entry name" value="T9SS_type_B"/>
</dbReference>